<accession>A0A6J6TGA8</accession>
<organism evidence="1">
    <name type="scientific">freshwater metagenome</name>
    <dbReference type="NCBI Taxonomy" id="449393"/>
    <lineage>
        <taxon>unclassified sequences</taxon>
        <taxon>metagenomes</taxon>
        <taxon>ecological metagenomes</taxon>
    </lineage>
</organism>
<dbReference type="EMBL" id="CAEZYW010000159">
    <property type="protein sequence ID" value="CAB4746168.1"/>
    <property type="molecule type" value="Genomic_DNA"/>
</dbReference>
<gene>
    <name evidence="1" type="ORF">UFOPK2786_01047</name>
</gene>
<reference evidence="1" key="1">
    <citation type="submission" date="2020-05" db="EMBL/GenBank/DDBJ databases">
        <authorList>
            <person name="Chiriac C."/>
            <person name="Salcher M."/>
            <person name="Ghai R."/>
            <person name="Kavagutti S V."/>
        </authorList>
    </citation>
    <scope>NUCLEOTIDE SEQUENCE</scope>
</reference>
<dbReference type="AlphaFoldDB" id="A0A6J6TGA8"/>
<sequence length="62" mass="6669">MAIIFVTMIRTRETGRDTRMSAVPRCSSSAVAAAPQLTPTAMRMSGTMKLKSSTLRNPGPEV</sequence>
<evidence type="ECO:0000313" key="1">
    <source>
        <dbReference type="EMBL" id="CAB4746168.1"/>
    </source>
</evidence>
<name>A0A6J6TGA8_9ZZZZ</name>
<proteinExistence type="predicted"/>
<protein>
    <submittedName>
        <fullName evidence="1">Unannotated protein</fullName>
    </submittedName>
</protein>